<evidence type="ECO:0000313" key="4">
    <source>
        <dbReference type="EMBL" id="KAH9375673.1"/>
    </source>
</evidence>
<dbReference type="VEuPathDB" id="VectorBase:HLOH_059613"/>
<dbReference type="Gene3D" id="1.10.10.60">
    <property type="entry name" value="Homeodomain-like"/>
    <property type="match status" value="1"/>
</dbReference>
<protein>
    <recommendedName>
        <fullName evidence="3">HTH CENPB-type domain-containing protein</fullName>
    </recommendedName>
</protein>
<organism evidence="4 5">
    <name type="scientific">Haemaphysalis longicornis</name>
    <name type="common">Bush tick</name>
    <dbReference type="NCBI Taxonomy" id="44386"/>
    <lineage>
        <taxon>Eukaryota</taxon>
        <taxon>Metazoa</taxon>
        <taxon>Ecdysozoa</taxon>
        <taxon>Arthropoda</taxon>
        <taxon>Chelicerata</taxon>
        <taxon>Arachnida</taxon>
        <taxon>Acari</taxon>
        <taxon>Parasitiformes</taxon>
        <taxon>Ixodida</taxon>
        <taxon>Ixodoidea</taxon>
        <taxon>Ixodidae</taxon>
        <taxon>Haemaphysalinae</taxon>
        <taxon>Haemaphysalis</taxon>
    </lineage>
</organism>
<evidence type="ECO:0000256" key="2">
    <source>
        <dbReference type="ARBA" id="ARBA00023125"/>
    </source>
</evidence>
<keyword evidence="2" id="KW-0238">DNA-binding</keyword>
<feature type="domain" description="HTH CENPB-type" evidence="3">
    <location>
        <begin position="32"/>
        <end position="69"/>
    </location>
</feature>
<dbReference type="EMBL" id="JABSTR010000007">
    <property type="protein sequence ID" value="KAH9375673.1"/>
    <property type="molecule type" value="Genomic_DNA"/>
</dbReference>
<evidence type="ECO:0000313" key="5">
    <source>
        <dbReference type="Proteomes" id="UP000821853"/>
    </source>
</evidence>
<evidence type="ECO:0000256" key="1">
    <source>
        <dbReference type="ARBA" id="ARBA00004123"/>
    </source>
</evidence>
<dbReference type="OrthoDB" id="125347at2759"/>
<evidence type="ECO:0000259" key="3">
    <source>
        <dbReference type="Pfam" id="PF03221"/>
    </source>
</evidence>
<comment type="caution">
    <text evidence="4">The sequence shown here is derived from an EMBL/GenBank/DDBJ whole genome shotgun (WGS) entry which is preliminary data.</text>
</comment>
<reference evidence="4 5" key="1">
    <citation type="journal article" date="2020" name="Cell">
        <title>Large-Scale Comparative Analyses of Tick Genomes Elucidate Their Genetic Diversity and Vector Capacities.</title>
        <authorList>
            <consortium name="Tick Genome and Microbiome Consortium (TIGMIC)"/>
            <person name="Jia N."/>
            <person name="Wang J."/>
            <person name="Shi W."/>
            <person name="Du L."/>
            <person name="Sun Y."/>
            <person name="Zhan W."/>
            <person name="Jiang J.F."/>
            <person name="Wang Q."/>
            <person name="Zhang B."/>
            <person name="Ji P."/>
            <person name="Bell-Sakyi L."/>
            <person name="Cui X.M."/>
            <person name="Yuan T.T."/>
            <person name="Jiang B.G."/>
            <person name="Yang W.F."/>
            <person name="Lam T.T."/>
            <person name="Chang Q.C."/>
            <person name="Ding S.J."/>
            <person name="Wang X.J."/>
            <person name="Zhu J.G."/>
            <person name="Ruan X.D."/>
            <person name="Zhao L."/>
            <person name="Wei J.T."/>
            <person name="Ye R.Z."/>
            <person name="Que T.C."/>
            <person name="Du C.H."/>
            <person name="Zhou Y.H."/>
            <person name="Cheng J.X."/>
            <person name="Dai P.F."/>
            <person name="Guo W.B."/>
            <person name="Han X.H."/>
            <person name="Huang E.J."/>
            <person name="Li L.F."/>
            <person name="Wei W."/>
            <person name="Gao Y.C."/>
            <person name="Liu J.Z."/>
            <person name="Shao H.Z."/>
            <person name="Wang X."/>
            <person name="Wang C.C."/>
            <person name="Yang T.C."/>
            <person name="Huo Q.B."/>
            <person name="Li W."/>
            <person name="Chen H.Y."/>
            <person name="Chen S.E."/>
            <person name="Zhou L.G."/>
            <person name="Ni X.B."/>
            <person name="Tian J.H."/>
            <person name="Sheng Y."/>
            <person name="Liu T."/>
            <person name="Pan Y.S."/>
            <person name="Xia L.Y."/>
            <person name="Li J."/>
            <person name="Zhao F."/>
            <person name="Cao W.C."/>
        </authorList>
    </citation>
    <scope>NUCLEOTIDE SEQUENCE [LARGE SCALE GENOMIC DNA]</scope>
    <source>
        <strain evidence="4">HaeL-2018</strain>
    </source>
</reference>
<dbReference type="InterPro" id="IPR009057">
    <property type="entry name" value="Homeodomain-like_sf"/>
</dbReference>
<name>A0A9J6GL73_HAELO</name>
<accession>A0A9J6GL73</accession>
<dbReference type="Proteomes" id="UP000821853">
    <property type="component" value="Chromosome 5"/>
</dbReference>
<sequence>MGQSRHSNAQRCSDSGLQKLREGFFSQVVHGRHSRNIPVSGQMLQPRAKDFTFLLGVENFTASGGWLQSSKGHYDIIVKAVSGGRKHVKVESMRKWLKDEWPQILANYDTGYIFTGPSQANTSQADLRHPRQQLPGQQTREGAHHIAAGHQYGWLDESAPLRYSEA</sequence>
<gene>
    <name evidence="4" type="ORF">HPB48_010209</name>
</gene>
<dbReference type="InterPro" id="IPR006600">
    <property type="entry name" value="HTH_CenpB_DNA-bd_dom"/>
</dbReference>
<dbReference type="Pfam" id="PF03221">
    <property type="entry name" value="HTH_Tnp_Tc5"/>
    <property type="match status" value="1"/>
</dbReference>
<dbReference type="GO" id="GO:0003677">
    <property type="term" value="F:DNA binding"/>
    <property type="evidence" value="ECO:0007669"/>
    <property type="project" value="UniProtKB-KW"/>
</dbReference>
<dbReference type="AlphaFoldDB" id="A0A9J6GL73"/>
<comment type="subcellular location">
    <subcellularLocation>
        <location evidence="1">Nucleus</location>
    </subcellularLocation>
</comment>
<proteinExistence type="predicted"/>
<keyword evidence="5" id="KW-1185">Reference proteome</keyword>
<dbReference type="SUPFAM" id="SSF46689">
    <property type="entry name" value="Homeodomain-like"/>
    <property type="match status" value="1"/>
</dbReference>
<dbReference type="GO" id="GO:0005634">
    <property type="term" value="C:nucleus"/>
    <property type="evidence" value="ECO:0007669"/>
    <property type="project" value="UniProtKB-SubCell"/>
</dbReference>